<dbReference type="Proteomes" id="UP000295783">
    <property type="component" value="Unassembled WGS sequence"/>
</dbReference>
<proteinExistence type="predicted"/>
<dbReference type="InterPro" id="IPR029063">
    <property type="entry name" value="SAM-dependent_MTases_sf"/>
</dbReference>
<dbReference type="CDD" id="cd02440">
    <property type="entry name" value="AdoMet_MTases"/>
    <property type="match status" value="1"/>
</dbReference>
<evidence type="ECO:0000259" key="1">
    <source>
        <dbReference type="Pfam" id="PF08241"/>
    </source>
</evidence>
<name>A0A4R6WJU3_9PROT</name>
<dbReference type="EMBL" id="SNYW01000012">
    <property type="protein sequence ID" value="TDQ78908.1"/>
    <property type="molecule type" value="Genomic_DNA"/>
</dbReference>
<keyword evidence="3" id="KW-1185">Reference proteome</keyword>
<dbReference type="RefSeq" id="WP_133614811.1">
    <property type="nucleotide sequence ID" value="NZ_SNYW01000012.1"/>
</dbReference>
<accession>A0A4R6WJU3</accession>
<dbReference type="OrthoDB" id="9808140at2"/>
<keyword evidence="2" id="KW-0808">Transferase</keyword>
<comment type="caution">
    <text evidence="2">The sequence shown here is derived from an EMBL/GenBank/DDBJ whole genome shotgun (WGS) entry which is preliminary data.</text>
</comment>
<reference evidence="2 3" key="1">
    <citation type="submission" date="2019-03" db="EMBL/GenBank/DDBJ databases">
        <title>Genomic Encyclopedia of Type Strains, Phase III (KMG-III): the genomes of soil and plant-associated and newly described type strains.</title>
        <authorList>
            <person name="Whitman W."/>
        </authorList>
    </citation>
    <scope>NUCLEOTIDE SEQUENCE [LARGE SCALE GENOMIC DNA]</scope>
    <source>
        <strain evidence="2 3">CGMCC 1.7660</strain>
    </source>
</reference>
<protein>
    <submittedName>
        <fullName evidence="2">Methyltransferase family protein</fullName>
    </submittedName>
</protein>
<dbReference type="AlphaFoldDB" id="A0A4R6WJU3"/>
<dbReference type="Gene3D" id="3.40.50.150">
    <property type="entry name" value="Vaccinia Virus protein VP39"/>
    <property type="match status" value="1"/>
</dbReference>
<dbReference type="PANTHER" id="PTHR43591">
    <property type="entry name" value="METHYLTRANSFERASE"/>
    <property type="match status" value="1"/>
</dbReference>
<organism evidence="2 3">
    <name type="scientific">Dongia mobilis</name>
    <dbReference type="NCBI Taxonomy" id="578943"/>
    <lineage>
        <taxon>Bacteria</taxon>
        <taxon>Pseudomonadati</taxon>
        <taxon>Pseudomonadota</taxon>
        <taxon>Alphaproteobacteria</taxon>
        <taxon>Rhodospirillales</taxon>
        <taxon>Dongiaceae</taxon>
        <taxon>Dongia</taxon>
    </lineage>
</organism>
<evidence type="ECO:0000313" key="2">
    <source>
        <dbReference type="EMBL" id="TDQ78908.1"/>
    </source>
</evidence>
<evidence type="ECO:0000313" key="3">
    <source>
        <dbReference type="Proteomes" id="UP000295783"/>
    </source>
</evidence>
<feature type="domain" description="Methyltransferase type 11" evidence="1">
    <location>
        <begin position="98"/>
        <end position="179"/>
    </location>
</feature>
<sequence>MGLRISREANLALNWILNELVPPFIRDRRWFGWLITRALYGDKARHFMNFHARVYEMSEAEYRGVYGATRAAAIERDTDLNDACLKLILEHAVGPRVLEVGCGGGFLSKRLAERFEVTATDIVIGERTRAENPKITFQDASAESLPYPDRSFDTVVTTHVLEHVRDIRRAIDELRRVTARRLIVVVPKERPHFYTPNLHLHFFPYPFCFYAVFGHQPGHMLQNAGGDWFYVEDRPPAA</sequence>
<dbReference type="InterPro" id="IPR013216">
    <property type="entry name" value="Methyltransf_11"/>
</dbReference>
<dbReference type="GO" id="GO:0008757">
    <property type="term" value="F:S-adenosylmethionine-dependent methyltransferase activity"/>
    <property type="evidence" value="ECO:0007669"/>
    <property type="project" value="InterPro"/>
</dbReference>
<dbReference type="Pfam" id="PF08241">
    <property type="entry name" value="Methyltransf_11"/>
    <property type="match status" value="1"/>
</dbReference>
<dbReference type="GO" id="GO:0032259">
    <property type="term" value="P:methylation"/>
    <property type="evidence" value="ECO:0007669"/>
    <property type="project" value="UniProtKB-KW"/>
</dbReference>
<keyword evidence="2" id="KW-0489">Methyltransferase</keyword>
<gene>
    <name evidence="2" type="ORF">A8950_3371</name>
</gene>
<dbReference type="SUPFAM" id="SSF53335">
    <property type="entry name" value="S-adenosyl-L-methionine-dependent methyltransferases"/>
    <property type="match status" value="1"/>
</dbReference>